<sequence length="194" mass="22777">MKPSYDSSSDAELIALLRDEDHNAFTEIYRRFWDKIFVLAFNRLKDQAEAEEIVQEVFLSLWKRRETLQVQYSLNTYLSTAVKYQIINRQSRNYLKTQSDLSLASLPEQGIDSTQLWFSERELKRQLDYHVEQLPEKCRLVFKLSRELYLSNAEIAQQMGVTEKAVEAHITRALKVLKGKLHFGIPLISYLLSK</sequence>
<evidence type="ECO:0000259" key="5">
    <source>
        <dbReference type="Pfam" id="PF04542"/>
    </source>
</evidence>
<dbReference type="PANTHER" id="PTHR43133">
    <property type="entry name" value="RNA POLYMERASE ECF-TYPE SIGMA FACTO"/>
    <property type="match status" value="1"/>
</dbReference>
<dbReference type="EMBL" id="JBHULL010000007">
    <property type="protein sequence ID" value="MFD2582395.1"/>
    <property type="molecule type" value="Genomic_DNA"/>
</dbReference>
<dbReference type="InterPro" id="IPR013249">
    <property type="entry name" value="RNA_pol_sigma70_r4_t2"/>
</dbReference>
<dbReference type="InterPro" id="IPR007627">
    <property type="entry name" value="RNA_pol_sigma70_r2"/>
</dbReference>
<dbReference type="InterPro" id="IPR036388">
    <property type="entry name" value="WH-like_DNA-bd_sf"/>
</dbReference>
<dbReference type="Gene3D" id="1.10.1740.10">
    <property type="match status" value="1"/>
</dbReference>
<dbReference type="PANTHER" id="PTHR43133:SF46">
    <property type="entry name" value="RNA POLYMERASE SIGMA-70 FACTOR ECF SUBFAMILY"/>
    <property type="match status" value="1"/>
</dbReference>
<evidence type="ECO:0000313" key="8">
    <source>
        <dbReference type="Proteomes" id="UP001597461"/>
    </source>
</evidence>
<keyword evidence="8" id="KW-1185">Reference proteome</keyword>
<feature type="domain" description="RNA polymerase sigma-70 region 2" evidence="5">
    <location>
        <begin position="29"/>
        <end position="92"/>
    </location>
</feature>
<dbReference type="NCBIfam" id="TIGR02937">
    <property type="entry name" value="sigma70-ECF"/>
    <property type="match status" value="1"/>
</dbReference>
<dbReference type="RefSeq" id="WP_379077253.1">
    <property type="nucleotide sequence ID" value="NZ_JBHULL010000007.1"/>
</dbReference>
<evidence type="ECO:0000313" key="7">
    <source>
        <dbReference type="EMBL" id="MFD2582395.1"/>
    </source>
</evidence>
<evidence type="ECO:0000256" key="2">
    <source>
        <dbReference type="ARBA" id="ARBA00023015"/>
    </source>
</evidence>
<feature type="domain" description="RNA polymerase sigma factor 70 region 4 type 2" evidence="6">
    <location>
        <begin position="129"/>
        <end position="175"/>
    </location>
</feature>
<dbReference type="InterPro" id="IPR013325">
    <property type="entry name" value="RNA_pol_sigma_r2"/>
</dbReference>
<dbReference type="Proteomes" id="UP001597461">
    <property type="component" value="Unassembled WGS sequence"/>
</dbReference>
<keyword evidence="2" id="KW-0805">Transcription regulation</keyword>
<evidence type="ECO:0000256" key="1">
    <source>
        <dbReference type="ARBA" id="ARBA00010641"/>
    </source>
</evidence>
<dbReference type="SUPFAM" id="SSF88946">
    <property type="entry name" value="Sigma2 domain of RNA polymerase sigma factors"/>
    <property type="match status" value="1"/>
</dbReference>
<dbReference type="SUPFAM" id="SSF88659">
    <property type="entry name" value="Sigma3 and sigma4 domains of RNA polymerase sigma factors"/>
    <property type="match status" value="1"/>
</dbReference>
<dbReference type="NCBIfam" id="TIGR02985">
    <property type="entry name" value="Sig70_bacteroi1"/>
    <property type="match status" value="1"/>
</dbReference>
<gene>
    <name evidence="7" type="ORF">ACFSR6_07840</name>
</gene>
<organism evidence="7 8">
    <name type="scientific">Pedobacter vanadiisoli</name>
    <dbReference type="NCBI Taxonomy" id="1761975"/>
    <lineage>
        <taxon>Bacteria</taxon>
        <taxon>Pseudomonadati</taxon>
        <taxon>Bacteroidota</taxon>
        <taxon>Sphingobacteriia</taxon>
        <taxon>Sphingobacteriales</taxon>
        <taxon>Sphingobacteriaceae</taxon>
        <taxon>Pedobacter</taxon>
    </lineage>
</organism>
<proteinExistence type="inferred from homology"/>
<accession>A0ABW5MGQ5</accession>
<evidence type="ECO:0000259" key="6">
    <source>
        <dbReference type="Pfam" id="PF08281"/>
    </source>
</evidence>
<keyword evidence="4" id="KW-0804">Transcription</keyword>
<dbReference type="Gene3D" id="1.10.10.10">
    <property type="entry name" value="Winged helix-like DNA-binding domain superfamily/Winged helix DNA-binding domain"/>
    <property type="match status" value="1"/>
</dbReference>
<protein>
    <submittedName>
        <fullName evidence="7">RNA polymerase sigma-70 factor</fullName>
    </submittedName>
</protein>
<dbReference type="InterPro" id="IPR013324">
    <property type="entry name" value="RNA_pol_sigma_r3/r4-like"/>
</dbReference>
<dbReference type="InterPro" id="IPR039425">
    <property type="entry name" value="RNA_pol_sigma-70-like"/>
</dbReference>
<reference evidence="8" key="1">
    <citation type="journal article" date="2019" name="Int. J. Syst. Evol. Microbiol.">
        <title>The Global Catalogue of Microorganisms (GCM) 10K type strain sequencing project: providing services to taxonomists for standard genome sequencing and annotation.</title>
        <authorList>
            <consortium name="The Broad Institute Genomics Platform"/>
            <consortium name="The Broad Institute Genome Sequencing Center for Infectious Disease"/>
            <person name="Wu L."/>
            <person name="Ma J."/>
        </authorList>
    </citation>
    <scope>NUCLEOTIDE SEQUENCE [LARGE SCALE GENOMIC DNA]</scope>
    <source>
        <strain evidence="8">KCTC 42866</strain>
    </source>
</reference>
<keyword evidence="3" id="KW-0731">Sigma factor</keyword>
<name>A0ABW5MGQ5_9SPHI</name>
<dbReference type="InterPro" id="IPR014284">
    <property type="entry name" value="RNA_pol_sigma-70_dom"/>
</dbReference>
<dbReference type="Pfam" id="PF04542">
    <property type="entry name" value="Sigma70_r2"/>
    <property type="match status" value="1"/>
</dbReference>
<evidence type="ECO:0000256" key="3">
    <source>
        <dbReference type="ARBA" id="ARBA00023082"/>
    </source>
</evidence>
<comment type="caution">
    <text evidence="7">The sequence shown here is derived from an EMBL/GenBank/DDBJ whole genome shotgun (WGS) entry which is preliminary data.</text>
</comment>
<comment type="similarity">
    <text evidence="1">Belongs to the sigma-70 factor family. ECF subfamily.</text>
</comment>
<dbReference type="Pfam" id="PF08281">
    <property type="entry name" value="Sigma70_r4_2"/>
    <property type="match status" value="1"/>
</dbReference>
<dbReference type="InterPro" id="IPR014327">
    <property type="entry name" value="RNA_pol_sigma70_bacteroid"/>
</dbReference>
<evidence type="ECO:0000256" key="4">
    <source>
        <dbReference type="ARBA" id="ARBA00023163"/>
    </source>
</evidence>